<reference evidence="1 2" key="1">
    <citation type="submission" date="2020-04" db="EMBL/GenBank/DDBJ databases">
        <authorList>
            <person name="De Canck E."/>
        </authorList>
    </citation>
    <scope>NUCLEOTIDE SEQUENCE [LARGE SCALE GENOMIC DNA]</scope>
    <source>
        <strain evidence="1 2">LMG 27177</strain>
    </source>
</reference>
<accession>A0A6J5FPP1</accession>
<dbReference type="EMBL" id="CADIKI010000003">
    <property type="protein sequence ID" value="CAB3782005.1"/>
    <property type="molecule type" value="Genomic_DNA"/>
</dbReference>
<gene>
    <name evidence="1" type="ORF">LMG27177_01142</name>
</gene>
<evidence type="ECO:0000313" key="2">
    <source>
        <dbReference type="Proteomes" id="UP000494252"/>
    </source>
</evidence>
<name>A0A6J5FPP1_9BURK</name>
<dbReference type="AlphaFoldDB" id="A0A6J5FPP1"/>
<protein>
    <submittedName>
        <fullName evidence="1">Uncharacterized protein</fullName>
    </submittedName>
</protein>
<dbReference type="RefSeq" id="WP_175158490.1">
    <property type="nucleotide sequence ID" value="NZ_CADIKI010000003.1"/>
</dbReference>
<keyword evidence="2" id="KW-1185">Reference proteome</keyword>
<proteinExistence type="predicted"/>
<organism evidence="1 2">
    <name type="scientific">Paraburkholderia fynbosensis</name>
    <dbReference type="NCBI Taxonomy" id="1200993"/>
    <lineage>
        <taxon>Bacteria</taxon>
        <taxon>Pseudomonadati</taxon>
        <taxon>Pseudomonadota</taxon>
        <taxon>Betaproteobacteria</taxon>
        <taxon>Burkholderiales</taxon>
        <taxon>Burkholderiaceae</taxon>
        <taxon>Paraburkholderia</taxon>
    </lineage>
</organism>
<evidence type="ECO:0000313" key="1">
    <source>
        <dbReference type="EMBL" id="CAB3782005.1"/>
    </source>
</evidence>
<dbReference type="Proteomes" id="UP000494252">
    <property type="component" value="Unassembled WGS sequence"/>
</dbReference>
<sequence length="187" mass="21135">MTVEFKTAHDKAFVQLGARAAGQQWSAFDVTLEEARQGNAGILVTTIWNFHSVRDEHGKRKPTVVAVCEDHVDGTLWYRSERPEPNTTRTTWIAHCRRLDLALEHNVPIVGVLKDVQSGRCSLDHVFDCVKAVPSLDEKALWLQLVPRHEAWCETRQIDIRALVSDFGDVLTVRKASSAFESDIRMS</sequence>